<reference evidence="1 2" key="1">
    <citation type="submission" date="2018-05" db="EMBL/GenBank/DDBJ databases">
        <title>Genetic diversity of glacier-inhabiting Cryobacterium bacteria in China and description of Cryobacterium mengkeensis sp. nov. and Arthrobacter glacialis sp. nov.</title>
        <authorList>
            <person name="Liu Q."/>
            <person name="Xin Y.-H."/>
        </authorList>
    </citation>
    <scope>NUCLEOTIDE SEQUENCE [LARGE SCALE GENOMIC DNA]</scope>
    <source>
        <strain evidence="1 2">LI2</strain>
    </source>
</reference>
<evidence type="ECO:0000313" key="2">
    <source>
        <dbReference type="Proteomes" id="UP000247832"/>
    </source>
</evidence>
<sequence>MICSDLAALDVAAALKVSRWLANAVVVAAATVLPSVDLLAPTPLEIDEHCFRSVHQIQK</sequence>
<proteinExistence type="predicted"/>
<comment type="caution">
    <text evidence="1">The sequence shown here is derived from an EMBL/GenBank/DDBJ whole genome shotgun (WGS) entry which is preliminary data.</text>
</comment>
<accession>A0A2V5LP61</accession>
<dbReference type="EMBL" id="QJVD01000060">
    <property type="protein sequence ID" value="PYI64267.1"/>
    <property type="molecule type" value="Genomic_DNA"/>
</dbReference>
<protein>
    <submittedName>
        <fullName evidence="1">Uncharacterized protein</fullName>
    </submittedName>
</protein>
<dbReference type="Proteomes" id="UP000247832">
    <property type="component" value="Unassembled WGS sequence"/>
</dbReference>
<organism evidence="1 2">
    <name type="scientific">Arthrobacter livingstonensis</name>
    <dbReference type="NCBI Taxonomy" id="670078"/>
    <lineage>
        <taxon>Bacteria</taxon>
        <taxon>Bacillati</taxon>
        <taxon>Actinomycetota</taxon>
        <taxon>Actinomycetes</taxon>
        <taxon>Micrococcales</taxon>
        <taxon>Micrococcaceae</taxon>
        <taxon>Arthrobacter</taxon>
    </lineage>
</organism>
<evidence type="ECO:0000313" key="1">
    <source>
        <dbReference type="EMBL" id="PYI64267.1"/>
    </source>
</evidence>
<gene>
    <name evidence="1" type="ORF">CVV68_22395</name>
</gene>
<keyword evidence="2" id="KW-1185">Reference proteome</keyword>
<name>A0A2V5LP61_9MICC</name>
<dbReference type="AlphaFoldDB" id="A0A2V5LP61"/>